<dbReference type="GO" id="GO:2000762">
    <property type="term" value="P:regulation of phenylpropanoid metabolic process"/>
    <property type="evidence" value="ECO:0007669"/>
    <property type="project" value="InterPro"/>
</dbReference>
<name>A0AAN7G9L6_9MYRT</name>
<dbReference type="EMBL" id="JAXIOK010000024">
    <property type="protein sequence ID" value="KAK4740786.1"/>
    <property type="molecule type" value="Genomic_DNA"/>
</dbReference>
<protein>
    <recommendedName>
        <fullName evidence="1">F-box domain-containing protein</fullName>
    </recommendedName>
</protein>
<dbReference type="InterPro" id="IPR001810">
    <property type="entry name" value="F-box_dom"/>
</dbReference>
<accession>A0AAN7G9L6</accession>
<dbReference type="SMART" id="SM00612">
    <property type="entry name" value="Kelch"/>
    <property type="match status" value="2"/>
</dbReference>
<dbReference type="InterPro" id="IPR036047">
    <property type="entry name" value="F-box-like_dom_sf"/>
</dbReference>
<proteinExistence type="predicted"/>
<dbReference type="PANTHER" id="PTHR46407:SF6">
    <property type="entry name" value="F-BOX DOMAIN-CONTAINING PROTEIN"/>
    <property type="match status" value="1"/>
</dbReference>
<keyword evidence="3" id="KW-1185">Reference proteome</keyword>
<dbReference type="PANTHER" id="PTHR46407">
    <property type="entry name" value="OS02G0208700 PROTEIN"/>
    <property type="match status" value="1"/>
</dbReference>
<dbReference type="SMART" id="SM00256">
    <property type="entry name" value="FBOX"/>
    <property type="match status" value="1"/>
</dbReference>
<dbReference type="Gene3D" id="2.120.10.80">
    <property type="entry name" value="Kelch-type beta propeller"/>
    <property type="match status" value="1"/>
</dbReference>
<dbReference type="InterPro" id="IPR044595">
    <property type="entry name" value="KMD1-4"/>
</dbReference>
<dbReference type="InterPro" id="IPR006652">
    <property type="entry name" value="Kelch_1"/>
</dbReference>
<dbReference type="InterPro" id="IPR015915">
    <property type="entry name" value="Kelch-typ_b-propeller"/>
</dbReference>
<evidence type="ECO:0000313" key="3">
    <source>
        <dbReference type="Proteomes" id="UP001345219"/>
    </source>
</evidence>
<dbReference type="CDD" id="cd22152">
    <property type="entry name" value="F-box_AtAFR-like"/>
    <property type="match status" value="1"/>
</dbReference>
<evidence type="ECO:0000313" key="2">
    <source>
        <dbReference type="EMBL" id="KAK4740786.1"/>
    </source>
</evidence>
<dbReference type="AlphaFoldDB" id="A0AAN7G9L6"/>
<gene>
    <name evidence="2" type="ORF">SAY87_024374</name>
</gene>
<dbReference type="SUPFAM" id="SSF81383">
    <property type="entry name" value="F-box domain"/>
    <property type="match status" value="1"/>
</dbReference>
<sequence length="374" mass="40876">MASSCYATMTPVSMGIGIERVRTPLNHHPDHTDELIGGLPEDLGLECLTRLSYTAHGVASRVCRRWCHLLQSRDFYCHRQRSGFTRKVACLVQALPSQASPDGRKYGGGVVPTYKITVFDPVDGSWDQIDPGPYPNGLPLFCQLASCDGKLVVMGGWDPVSYDPLTDVYVYDFTSCRWEKRAAMPARCSFFAAAGSSIDGRVYVAGGHDEGKNALRSAWAYDVRRDAWAELTPMGQARDECEGLVIGREFWVVSGYATERQGEFEGSAEVYDVDSGVWRRVDGAWERSQCPRSCVGAGKKGGIVSWAEVDPKVRVGMCAVAMGPVALVSGAQYQGGPHGFYLAWTGDGKKGDFERVTVPEEYSGYVQSGCCVEI</sequence>
<dbReference type="Proteomes" id="UP001345219">
    <property type="component" value="Chromosome 19"/>
</dbReference>
<feature type="domain" description="F-box" evidence="1">
    <location>
        <begin position="39"/>
        <end position="79"/>
    </location>
</feature>
<organism evidence="2 3">
    <name type="scientific">Trapa incisa</name>
    <dbReference type="NCBI Taxonomy" id="236973"/>
    <lineage>
        <taxon>Eukaryota</taxon>
        <taxon>Viridiplantae</taxon>
        <taxon>Streptophyta</taxon>
        <taxon>Embryophyta</taxon>
        <taxon>Tracheophyta</taxon>
        <taxon>Spermatophyta</taxon>
        <taxon>Magnoliopsida</taxon>
        <taxon>eudicotyledons</taxon>
        <taxon>Gunneridae</taxon>
        <taxon>Pentapetalae</taxon>
        <taxon>rosids</taxon>
        <taxon>malvids</taxon>
        <taxon>Myrtales</taxon>
        <taxon>Lythraceae</taxon>
        <taxon>Trapa</taxon>
    </lineage>
</organism>
<comment type="caution">
    <text evidence="2">The sequence shown here is derived from an EMBL/GenBank/DDBJ whole genome shotgun (WGS) entry which is preliminary data.</text>
</comment>
<dbReference type="Pfam" id="PF00646">
    <property type="entry name" value="F-box"/>
    <property type="match status" value="1"/>
</dbReference>
<dbReference type="GO" id="GO:0080037">
    <property type="term" value="P:negative regulation of cytokinin-activated signaling pathway"/>
    <property type="evidence" value="ECO:0007669"/>
    <property type="project" value="InterPro"/>
</dbReference>
<reference evidence="2 3" key="1">
    <citation type="journal article" date="2023" name="Hortic Res">
        <title>Pangenome of water caltrop reveals structural variations and asymmetric subgenome divergence after allopolyploidization.</title>
        <authorList>
            <person name="Zhang X."/>
            <person name="Chen Y."/>
            <person name="Wang L."/>
            <person name="Yuan Y."/>
            <person name="Fang M."/>
            <person name="Shi L."/>
            <person name="Lu R."/>
            <person name="Comes H.P."/>
            <person name="Ma Y."/>
            <person name="Chen Y."/>
            <person name="Huang G."/>
            <person name="Zhou Y."/>
            <person name="Zheng Z."/>
            <person name="Qiu Y."/>
        </authorList>
    </citation>
    <scope>NUCLEOTIDE SEQUENCE [LARGE SCALE GENOMIC DNA]</scope>
    <source>
        <tissue evidence="2">Roots</tissue>
    </source>
</reference>
<dbReference type="SUPFAM" id="SSF117281">
    <property type="entry name" value="Kelch motif"/>
    <property type="match status" value="1"/>
</dbReference>
<evidence type="ECO:0000259" key="1">
    <source>
        <dbReference type="SMART" id="SM00256"/>
    </source>
</evidence>
<dbReference type="Pfam" id="PF24681">
    <property type="entry name" value="Kelch_KLHDC2_KLHL20_DRC7"/>
    <property type="match status" value="1"/>
</dbReference>